<evidence type="ECO:0000313" key="14">
    <source>
        <dbReference type="Proteomes" id="UP000186030"/>
    </source>
</evidence>
<dbReference type="EMBL" id="CP133076">
    <property type="protein sequence ID" value="WMJ16420.1"/>
    <property type="molecule type" value="Genomic_DNA"/>
</dbReference>
<dbReference type="GO" id="GO:0005524">
    <property type="term" value="F:ATP binding"/>
    <property type="evidence" value="ECO:0007669"/>
    <property type="project" value="UniProtKB-UniRule"/>
</dbReference>
<keyword evidence="6 11" id="KW-0067">ATP-binding</keyword>
<dbReference type="HAMAP" id="MF_00276">
    <property type="entry name" value="KdpC"/>
    <property type="match status" value="1"/>
</dbReference>
<keyword evidence="10 11" id="KW-0472">Membrane</keyword>
<dbReference type="RefSeq" id="WP_011232716.1">
    <property type="nucleotide sequence ID" value="NZ_CP133076.1"/>
</dbReference>
<dbReference type="EMBL" id="MQMG01000063">
    <property type="protein sequence ID" value="OKO88959.1"/>
    <property type="molecule type" value="Genomic_DNA"/>
</dbReference>
<evidence type="ECO:0000256" key="11">
    <source>
        <dbReference type="HAMAP-Rule" id="MF_00276"/>
    </source>
</evidence>
<dbReference type="InterPro" id="IPR003820">
    <property type="entry name" value="KdpC"/>
</dbReference>
<keyword evidence="1 11" id="KW-0813">Transport</keyword>
<evidence type="ECO:0000256" key="5">
    <source>
        <dbReference type="ARBA" id="ARBA00022741"/>
    </source>
</evidence>
<evidence type="ECO:0000256" key="4">
    <source>
        <dbReference type="ARBA" id="ARBA00022692"/>
    </source>
</evidence>
<keyword evidence="4 11" id="KW-0812">Transmembrane</keyword>
<keyword evidence="7 11" id="KW-0630">Potassium</keyword>
<dbReference type="Proteomes" id="UP001223761">
    <property type="component" value="Chromosome"/>
</dbReference>
<evidence type="ECO:0000313" key="15">
    <source>
        <dbReference type="Proteomes" id="UP001223761"/>
    </source>
</evidence>
<dbReference type="GO" id="GO:0008556">
    <property type="term" value="F:P-type potassium transmembrane transporter activity"/>
    <property type="evidence" value="ECO:0007669"/>
    <property type="project" value="InterPro"/>
</dbReference>
<reference evidence="12" key="3">
    <citation type="journal article" date="2019" name="Int. J. Syst. Evol. Microbiol.">
        <title>Geobacillus proteiniphilus sp. nov., a thermophilic bacterium isolated from a high-temperature heavy oil reservoir in China.</title>
        <authorList>
            <person name="Semenova E.M."/>
            <person name="Sokolova D.S."/>
            <person name="Grouzdev D.S."/>
            <person name="Poltaraus A.B."/>
            <person name="Vinokurova N.G."/>
            <person name="Tourova T.P."/>
            <person name="Nazina T.N."/>
        </authorList>
    </citation>
    <scope>NUCLEOTIDE SEQUENCE</scope>
    <source>
        <strain evidence="12">1017</strain>
    </source>
</reference>
<evidence type="ECO:0000256" key="8">
    <source>
        <dbReference type="ARBA" id="ARBA00022989"/>
    </source>
</evidence>
<comment type="subunit">
    <text evidence="11">The system is composed of three essential subunits: KdpA, KdpB and KdpC.</text>
</comment>
<keyword evidence="2 11" id="KW-1003">Cell membrane</keyword>
<comment type="function">
    <text evidence="11">Part of the high-affinity ATP-driven potassium transport (or Kdp) system, which catalyzes the hydrolysis of ATP coupled with the electrogenic transport of potassium into the cytoplasm. This subunit acts as a catalytic chaperone that increases the ATP-binding affinity of the ATP-hydrolyzing subunit KdpB by the formation of a transient KdpB/KdpC/ATP ternary complex.</text>
</comment>
<evidence type="ECO:0000313" key="12">
    <source>
        <dbReference type="EMBL" id="OKO88959.1"/>
    </source>
</evidence>
<accession>A0A1Q5SLQ9</accession>
<reference evidence="14" key="2">
    <citation type="submission" date="2017-01" db="EMBL/GenBank/DDBJ databases">
        <title>Genome sequencing and annotation of Geobacillus sp. 1017, a Hydrocarbon-Oxidizing Thermophilic Bacterium Isolated from a Heavy Oil Reservoir (China).</title>
        <authorList>
            <person name="Kadnikov V.V."/>
            <person name="Mardanov A.V."/>
            <person name="Poltaraus A.B."/>
            <person name="Sokolova D.S."/>
            <person name="Semenova E.M."/>
            <person name="Ravin N.V."/>
            <person name="Tourova T.P."/>
            <person name="Nazina T.N."/>
        </authorList>
    </citation>
    <scope>NUCLEOTIDE SEQUENCE [LARGE SCALE GENOMIC DNA]</scope>
    <source>
        <strain evidence="14">1017</strain>
    </source>
</reference>
<evidence type="ECO:0000256" key="3">
    <source>
        <dbReference type="ARBA" id="ARBA00022538"/>
    </source>
</evidence>
<keyword evidence="9 11" id="KW-0406">Ion transport</keyword>
<name>A0A1Q5SLQ9_9BACL</name>
<evidence type="ECO:0000256" key="6">
    <source>
        <dbReference type="ARBA" id="ARBA00022840"/>
    </source>
</evidence>
<keyword evidence="8 11" id="KW-1133">Transmembrane helix</keyword>
<reference evidence="13 15" key="4">
    <citation type="submission" date="2023-08" db="EMBL/GenBank/DDBJ databases">
        <title>Genome sequencing of the thermostable Gram positive bacteria Geobacillus proteiniphilus strain T-6.</title>
        <authorList>
            <person name="Shulami S."/>
            <person name="Shoham Y."/>
        </authorList>
    </citation>
    <scope>NUCLEOTIDE SEQUENCE [LARGE SCALE GENOMIC DNA]</scope>
    <source>
        <strain evidence="13 15">T-6</strain>
    </source>
</reference>
<dbReference type="Proteomes" id="UP000186030">
    <property type="component" value="Unassembled WGS sequence"/>
</dbReference>
<dbReference type="PANTHER" id="PTHR30042:SF2">
    <property type="entry name" value="POTASSIUM-TRANSPORTING ATPASE KDPC SUBUNIT"/>
    <property type="match status" value="1"/>
</dbReference>
<comment type="similarity">
    <text evidence="11">Belongs to the KdpC family.</text>
</comment>
<evidence type="ECO:0000256" key="7">
    <source>
        <dbReference type="ARBA" id="ARBA00022958"/>
    </source>
</evidence>
<dbReference type="Pfam" id="PF02669">
    <property type="entry name" value="KdpC"/>
    <property type="match status" value="1"/>
</dbReference>
<organism evidence="12 14">
    <name type="scientific">Geobacillus proteiniphilus</name>
    <dbReference type="NCBI Taxonomy" id="860353"/>
    <lineage>
        <taxon>Bacteria</taxon>
        <taxon>Bacillati</taxon>
        <taxon>Bacillota</taxon>
        <taxon>Bacilli</taxon>
        <taxon>Bacillales</taxon>
        <taxon>Anoxybacillaceae</taxon>
        <taxon>Geobacillus</taxon>
    </lineage>
</organism>
<keyword evidence="5 11" id="KW-0547">Nucleotide-binding</keyword>
<dbReference type="GO" id="GO:0005886">
    <property type="term" value="C:plasma membrane"/>
    <property type="evidence" value="ECO:0007669"/>
    <property type="project" value="UniProtKB-SubCell"/>
</dbReference>
<gene>
    <name evidence="11 13" type="primary">kdpC</name>
    <name evidence="12" type="ORF">BRO54_3464</name>
    <name evidence="13" type="ORF">RA955_17645</name>
</gene>
<dbReference type="PIRSF" id="PIRSF001296">
    <property type="entry name" value="K_ATPase_KdpC"/>
    <property type="match status" value="1"/>
</dbReference>
<evidence type="ECO:0000256" key="2">
    <source>
        <dbReference type="ARBA" id="ARBA00022475"/>
    </source>
</evidence>
<proteinExistence type="inferred from homology"/>
<dbReference type="PANTHER" id="PTHR30042">
    <property type="entry name" value="POTASSIUM-TRANSPORTING ATPASE C CHAIN"/>
    <property type="match status" value="1"/>
</dbReference>
<evidence type="ECO:0000313" key="13">
    <source>
        <dbReference type="EMBL" id="WMJ16420.1"/>
    </source>
</evidence>
<keyword evidence="15" id="KW-1185">Reference proteome</keyword>
<dbReference type="NCBIfam" id="NF001454">
    <property type="entry name" value="PRK00315.1"/>
    <property type="match status" value="1"/>
</dbReference>
<protein>
    <recommendedName>
        <fullName evidence="11">Potassium-transporting ATPase KdpC subunit</fullName>
    </recommendedName>
    <alternativeName>
        <fullName evidence="11">ATP phosphohydrolase [potassium-transporting] C chain</fullName>
    </alternativeName>
    <alternativeName>
        <fullName evidence="11">Potassium-binding and translocating subunit C</fullName>
    </alternativeName>
    <alternativeName>
        <fullName evidence="11">Potassium-translocating ATPase C chain</fullName>
    </alternativeName>
</protein>
<comment type="subcellular location">
    <subcellularLocation>
        <location evidence="11">Cell membrane</location>
        <topology evidence="11">Single-pass membrane protein</topology>
    </subcellularLocation>
</comment>
<dbReference type="AlphaFoldDB" id="A0A1Q5SLQ9"/>
<sequence>MRNIRLALLMIVLLGLGYPAAMTGLAQLLFPHQAKGSIIYEKGRAIGSELIGQSFQGDSYFHGRPSSIQYDASASGSPNYGPSSKEMMERMEKDAEQWLKKVPGKTKKDIPIDLITNSGSGLDPHISPAAALFQVPMVAKATGLSEQQLTRLVKQHIEGRAMGVFGEPRVNVVRLNMAVQKLVEERSKRNES</sequence>
<keyword evidence="3 11" id="KW-0633">Potassium transport</keyword>
<reference evidence="12 14" key="1">
    <citation type="submission" date="2016-11" db="EMBL/GenBank/DDBJ databases">
        <authorList>
            <person name="Kadnikov V."/>
            <person name="Nazina T."/>
        </authorList>
    </citation>
    <scope>NUCLEOTIDE SEQUENCE [LARGE SCALE GENOMIC DNA]</scope>
    <source>
        <strain evidence="12 14">1017</strain>
    </source>
</reference>
<evidence type="ECO:0000256" key="1">
    <source>
        <dbReference type="ARBA" id="ARBA00022448"/>
    </source>
</evidence>
<dbReference type="NCBIfam" id="TIGR00681">
    <property type="entry name" value="kdpC"/>
    <property type="match status" value="1"/>
</dbReference>
<evidence type="ECO:0000256" key="10">
    <source>
        <dbReference type="ARBA" id="ARBA00023136"/>
    </source>
</evidence>
<evidence type="ECO:0000256" key="9">
    <source>
        <dbReference type="ARBA" id="ARBA00023065"/>
    </source>
</evidence>